<dbReference type="Gramene" id="Os02t0466400-01">
    <property type="protein sequence ID" value="Os02t0466400-01"/>
    <property type="gene ID" value="Os02g0466400"/>
</dbReference>
<evidence type="ECO:0000256" key="6">
    <source>
        <dbReference type="ARBA" id="ARBA00012017"/>
    </source>
</evidence>
<evidence type="ECO:0000259" key="21">
    <source>
        <dbReference type="Pfam" id="PF17927"/>
    </source>
</evidence>
<feature type="binding site" evidence="17">
    <location>
        <position position="181"/>
    </location>
    <ligand>
        <name>ATP</name>
        <dbReference type="ChEBI" id="CHEBI:30616"/>
    </ligand>
</feature>
<evidence type="ECO:0000256" key="11">
    <source>
        <dbReference type="ARBA" id="ARBA00022777"/>
    </source>
</evidence>
<comment type="catalytic activity">
    <reaction evidence="1">
        <text>1D-myo-inositol 3,4,5,6-tetrakisphosphate + ATP = 1D-myo-inositol 1,3,4,5,6-pentakisphosphate + ADP + H(+)</text>
        <dbReference type="Rhea" id="RHEA:12452"/>
        <dbReference type="ChEBI" id="CHEBI:15378"/>
        <dbReference type="ChEBI" id="CHEBI:30616"/>
        <dbReference type="ChEBI" id="CHEBI:57539"/>
        <dbReference type="ChEBI" id="CHEBI:57733"/>
        <dbReference type="ChEBI" id="CHEBI:456216"/>
        <dbReference type="EC" id="2.7.1.134"/>
    </reaction>
</comment>
<feature type="binding site" evidence="17">
    <location>
        <position position="59"/>
    </location>
    <ligand>
        <name>1D-myo-inositol 1,3,4-trisphosphate</name>
        <dbReference type="ChEBI" id="CHEBI:58414"/>
    </ligand>
</feature>
<feature type="binding site" evidence="17">
    <location>
        <position position="330"/>
    </location>
    <ligand>
        <name>1D-myo-inositol 1,3,4-trisphosphate</name>
        <dbReference type="ChEBI" id="CHEBI:58414"/>
    </ligand>
</feature>
<accession>A0A0P0VIU9</accession>
<proteinExistence type="evidence at protein level"/>
<dbReference type="Gene3D" id="3.30.470.20">
    <property type="entry name" value="ATP-grasp fold, B domain"/>
    <property type="match status" value="1"/>
</dbReference>
<dbReference type="GO" id="GO:0052725">
    <property type="term" value="F:inositol-1,3,4-trisphosphate 6-kinase activity"/>
    <property type="evidence" value="ECO:0007669"/>
    <property type="project" value="EnsemblPlants"/>
</dbReference>
<dbReference type="Pfam" id="PF05770">
    <property type="entry name" value="Ins134_P3_kin"/>
    <property type="match status" value="1"/>
</dbReference>
<keyword evidence="23" id="KW-1185">Reference proteome</keyword>
<dbReference type="Proteomes" id="UP000059680">
    <property type="component" value="Chromosome 2"/>
</dbReference>
<feature type="binding site" evidence="17">
    <location>
        <position position="136"/>
    </location>
    <ligand>
        <name>ATP</name>
        <dbReference type="ChEBI" id="CHEBI:30616"/>
    </ligand>
</feature>
<feature type="compositionally biased region" description="Acidic residues" evidence="19">
    <location>
        <begin position="271"/>
        <end position="282"/>
    </location>
</feature>
<comment type="catalytic activity">
    <reaction evidence="3">
        <text>1D-myo-inositol 1,3,4-trisphosphate + ATP = 1D-myo-inositol 1,3,4,5-tetrakisphosphate + ADP + H(+)</text>
        <dbReference type="Rhea" id="RHEA:13253"/>
        <dbReference type="ChEBI" id="CHEBI:15378"/>
        <dbReference type="ChEBI" id="CHEBI:30616"/>
        <dbReference type="ChEBI" id="CHEBI:57895"/>
        <dbReference type="ChEBI" id="CHEBI:58414"/>
        <dbReference type="ChEBI" id="CHEBI:456216"/>
        <dbReference type="EC" id="2.7.1.159"/>
    </reaction>
</comment>
<dbReference type="GO" id="GO:0052726">
    <property type="term" value="F:inositol-1,3,4-trisphosphate 5-kinase activity"/>
    <property type="evidence" value="ECO:0007669"/>
    <property type="project" value="EnsemblPlants"/>
</dbReference>
<reference evidence="22 23" key="2">
    <citation type="journal article" date="2013" name="Plant Cell Physiol.">
        <title>Rice Annotation Project Database (RAP-DB): an integrative and interactive database for rice genomics.</title>
        <authorList>
            <person name="Sakai H."/>
            <person name="Lee S.S."/>
            <person name="Tanaka T."/>
            <person name="Numa H."/>
            <person name="Kim J."/>
            <person name="Kawahara Y."/>
            <person name="Wakimoto H."/>
            <person name="Yang C.C."/>
            <person name="Iwamoto M."/>
            <person name="Abe T."/>
            <person name="Yamada Y."/>
            <person name="Muto A."/>
            <person name="Inokuchi H."/>
            <person name="Ikemura T."/>
            <person name="Matsumoto T."/>
            <person name="Sasaki T."/>
            <person name="Itoh T."/>
        </authorList>
    </citation>
    <scope>NUCLEOTIDE SEQUENCE [LARGE SCALE GENOMIC DNA]</scope>
    <source>
        <strain evidence="23">cv. Nipponbare</strain>
    </source>
</reference>
<feature type="binding site" evidence="17">
    <location>
        <position position="240"/>
    </location>
    <ligand>
        <name>ATP</name>
        <dbReference type="ChEBI" id="CHEBI:30616"/>
    </ligand>
</feature>
<dbReference type="GO" id="GO:0047325">
    <property type="term" value="F:inositol-3,4,5,6-tetrakisphosphate 1-kinase activity"/>
    <property type="evidence" value="ECO:0007669"/>
    <property type="project" value="UniProtKB-EC"/>
</dbReference>
<dbReference type="GO" id="GO:0010264">
    <property type="term" value="P:myo-inositol hexakisphosphate biosynthetic process"/>
    <property type="evidence" value="ECO:0007669"/>
    <property type="project" value="EnsemblPlants"/>
</dbReference>
<feature type="domain" description="Inositol-tetrakisphosphate 1-kinase N-terminal" evidence="21">
    <location>
        <begin position="51"/>
        <end position="130"/>
    </location>
</feature>
<feature type="binding site" evidence="17">
    <location>
        <position position="225"/>
    </location>
    <ligand>
        <name>1D-myo-inositol 1,3,4-trisphosphate</name>
        <dbReference type="ChEBI" id="CHEBI:58414"/>
    </ligand>
</feature>
<evidence type="ECO:0000256" key="16">
    <source>
        <dbReference type="ARBA" id="ARBA00077646"/>
    </source>
</evidence>
<dbReference type="GO" id="GO:0005634">
    <property type="term" value="C:nucleus"/>
    <property type="evidence" value="ECO:0007669"/>
    <property type="project" value="EnsemblPlants"/>
</dbReference>
<comment type="similarity">
    <text evidence="4">Belongs to the ITPK1 family.</text>
</comment>
<evidence type="ECO:0000256" key="8">
    <source>
        <dbReference type="ARBA" id="ARBA00022679"/>
    </source>
</evidence>
<dbReference type="KEGG" id="dosa:Os02g0466400"/>
<evidence type="ECO:0000256" key="18">
    <source>
        <dbReference type="PIRSR" id="PIRSR038186-2"/>
    </source>
</evidence>
<evidence type="ECO:0007829" key="24">
    <source>
        <dbReference type="PeptideAtlas" id="A0A0P0VIU9"/>
    </source>
</evidence>
<feature type="binding site" evidence="18">
    <location>
        <position position="307"/>
    </location>
    <ligand>
        <name>Mg(2+)</name>
        <dbReference type="ChEBI" id="CHEBI:18420"/>
        <label>1</label>
    </ligand>
</feature>
<keyword evidence="12 17" id="KW-0067">ATP-binding</keyword>
<evidence type="ECO:0000256" key="9">
    <source>
        <dbReference type="ARBA" id="ARBA00022723"/>
    </source>
</evidence>
<comment type="subunit">
    <text evidence="5">Monomer.</text>
</comment>
<evidence type="ECO:0000256" key="12">
    <source>
        <dbReference type="ARBA" id="ARBA00022840"/>
    </source>
</evidence>
<dbReference type="PANTHER" id="PTHR14217:SF2">
    <property type="entry name" value="INOSITOL-TETRAKISPHOSPHATE 1-KINASE 4"/>
    <property type="match status" value="1"/>
</dbReference>
<dbReference type="EC" id="2.7.1.134" evidence="7"/>
<evidence type="ECO:0000256" key="13">
    <source>
        <dbReference type="ARBA" id="ARBA00022842"/>
    </source>
</evidence>
<feature type="domain" description="Inositol 1,3,4-trisphosphate 5/6-kinase ATP-grasp" evidence="20">
    <location>
        <begin position="150"/>
        <end position="347"/>
    </location>
</feature>
<feature type="non-terminal residue" evidence="22">
    <location>
        <position position="1"/>
    </location>
</feature>
<comment type="function">
    <text evidence="14">Kinase that can phosphorylate various inositol polyphosphate such as Ins(3,4,5,6)P4 or Ins(1,3,4)P3 and participates in phytic acid biosynthesis in developing seeds. Phytic acid is the primary storage form of phosphorus in cereal grains and other plant seeds.</text>
</comment>
<feature type="binding site" evidence="18">
    <location>
        <position position="324"/>
    </location>
    <ligand>
        <name>Mg(2+)</name>
        <dbReference type="ChEBI" id="CHEBI:18420"/>
        <label>1</label>
    </ligand>
</feature>
<reference evidence="23" key="1">
    <citation type="journal article" date="2005" name="Nature">
        <title>The map-based sequence of the rice genome.</title>
        <authorList>
            <consortium name="International rice genome sequencing project (IRGSP)"/>
            <person name="Matsumoto T."/>
            <person name="Wu J."/>
            <person name="Kanamori H."/>
            <person name="Katayose Y."/>
            <person name="Fujisawa M."/>
            <person name="Namiki N."/>
            <person name="Mizuno H."/>
            <person name="Yamamoto K."/>
            <person name="Antonio B.A."/>
            <person name="Baba T."/>
            <person name="Sakata K."/>
            <person name="Nagamura Y."/>
            <person name="Aoki H."/>
            <person name="Arikawa K."/>
            <person name="Arita K."/>
            <person name="Bito T."/>
            <person name="Chiden Y."/>
            <person name="Fujitsuka N."/>
            <person name="Fukunaka R."/>
            <person name="Hamada M."/>
            <person name="Harada C."/>
            <person name="Hayashi A."/>
            <person name="Hijishita S."/>
            <person name="Honda M."/>
            <person name="Hosokawa S."/>
            <person name="Ichikawa Y."/>
            <person name="Idonuma A."/>
            <person name="Iijima M."/>
            <person name="Ikeda M."/>
            <person name="Ikeno M."/>
            <person name="Ito K."/>
            <person name="Ito S."/>
            <person name="Ito T."/>
            <person name="Ito Y."/>
            <person name="Ito Y."/>
            <person name="Iwabuchi A."/>
            <person name="Kamiya K."/>
            <person name="Karasawa W."/>
            <person name="Kurita K."/>
            <person name="Katagiri S."/>
            <person name="Kikuta A."/>
            <person name="Kobayashi H."/>
            <person name="Kobayashi N."/>
            <person name="Machita K."/>
            <person name="Maehara T."/>
            <person name="Masukawa M."/>
            <person name="Mizubayashi T."/>
            <person name="Mukai Y."/>
            <person name="Nagasaki H."/>
            <person name="Nagata Y."/>
            <person name="Naito S."/>
            <person name="Nakashima M."/>
            <person name="Nakama Y."/>
            <person name="Nakamichi Y."/>
            <person name="Nakamura M."/>
            <person name="Meguro A."/>
            <person name="Negishi M."/>
            <person name="Ohta I."/>
            <person name="Ohta T."/>
            <person name="Okamoto M."/>
            <person name="Ono N."/>
            <person name="Saji S."/>
            <person name="Sakaguchi M."/>
            <person name="Sakai K."/>
            <person name="Shibata M."/>
            <person name="Shimokawa T."/>
            <person name="Song J."/>
            <person name="Takazaki Y."/>
            <person name="Terasawa K."/>
            <person name="Tsugane M."/>
            <person name="Tsuji K."/>
            <person name="Ueda S."/>
            <person name="Waki K."/>
            <person name="Yamagata H."/>
            <person name="Yamamoto M."/>
            <person name="Yamamoto S."/>
            <person name="Yamane H."/>
            <person name="Yoshiki S."/>
            <person name="Yoshihara R."/>
            <person name="Yukawa K."/>
            <person name="Zhong H."/>
            <person name="Yano M."/>
            <person name="Yuan Q."/>
            <person name="Ouyang S."/>
            <person name="Liu J."/>
            <person name="Jones K.M."/>
            <person name="Gansberger K."/>
            <person name="Moffat K."/>
            <person name="Hill J."/>
            <person name="Bera J."/>
            <person name="Fadrosh D."/>
            <person name="Jin S."/>
            <person name="Johri S."/>
            <person name="Kim M."/>
            <person name="Overton L."/>
            <person name="Reardon M."/>
            <person name="Tsitrin T."/>
            <person name="Vuong H."/>
            <person name="Weaver B."/>
            <person name="Ciecko A."/>
            <person name="Tallon L."/>
            <person name="Jackson J."/>
            <person name="Pai G."/>
            <person name="Aken S.V."/>
            <person name="Utterback T."/>
            <person name="Reidmuller S."/>
            <person name="Feldblyum T."/>
            <person name="Hsiao J."/>
            <person name="Zismann V."/>
            <person name="Iobst S."/>
            <person name="de Vazeille A.R."/>
            <person name="Buell C.R."/>
            <person name="Ying K."/>
            <person name="Li Y."/>
            <person name="Lu T."/>
            <person name="Huang Y."/>
            <person name="Zhao Q."/>
            <person name="Feng Q."/>
            <person name="Zhang L."/>
            <person name="Zhu J."/>
            <person name="Weng Q."/>
            <person name="Mu J."/>
            <person name="Lu Y."/>
            <person name="Fan D."/>
            <person name="Liu Y."/>
            <person name="Guan J."/>
            <person name="Zhang Y."/>
            <person name="Yu S."/>
            <person name="Liu X."/>
            <person name="Zhang Y."/>
            <person name="Hong G."/>
            <person name="Han B."/>
            <person name="Choisne N."/>
            <person name="Demange N."/>
            <person name="Orjeda G."/>
            <person name="Samain S."/>
            <person name="Cattolico L."/>
            <person name="Pelletier E."/>
            <person name="Couloux A."/>
            <person name="Segurens B."/>
            <person name="Wincker P."/>
            <person name="D'Hont A."/>
            <person name="Scarpelli C."/>
            <person name="Weissenbach J."/>
            <person name="Salanoubat M."/>
            <person name="Quetier F."/>
            <person name="Yu Y."/>
            <person name="Kim H.R."/>
            <person name="Rambo T."/>
            <person name="Currie J."/>
            <person name="Collura K."/>
            <person name="Luo M."/>
            <person name="Yang T."/>
            <person name="Ammiraju J.S.S."/>
            <person name="Engler F."/>
            <person name="Soderlund C."/>
            <person name="Wing R.A."/>
            <person name="Palmer L.E."/>
            <person name="de la Bastide M."/>
            <person name="Spiegel L."/>
            <person name="Nascimento L."/>
            <person name="Zutavern T."/>
            <person name="O'Shaughnessy A."/>
            <person name="Dike S."/>
            <person name="Dedhia N."/>
            <person name="Preston R."/>
            <person name="Balija V."/>
            <person name="McCombie W.R."/>
            <person name="Chow T."/>
            <person name="Chen H."/>
            <person name="Chung M."/>
            <person name="Chen C."/>
            <person name="Shaw J."/>
            <person name="Wu H."/>
            <person name="Hsiao K."/>
            <person name="Chao Y."/>
            <person name="Chu M."/>
            <person name="Cheng C."/>
            <person name="Hour A."/>
            <person name="Lee P."/>
            <person name="Lin S."/>
            <person name="Lin Y."/>
            <person name="Liou J."/>
            <person name="Liu S."/>
            <person name="Hsing Y."/>
            <person name="Raghuvanshi S."/>
            <person name="Mohanty A."/>
            <person name="Bharti A.K."/>
            <person name="Gaur A."/>
            <person name="Gupta V."/>
            <person name="Kumar D."/>
            <person name="Ravi V."/>
            <person name="Vij S."/>
            <person name="Kapur A."/>
            <person name="Khurana P."/>
            <person name="Khurana P."/>
            <person name="Khurana J.P."/>
            <person name="Tyagi A.K."/>
            <person name="Gaikwad K."/>
            <person name="Singh A."/>
            <person name="Dalal V."/>
            <person name="Srivastava S."/>
            <person name="Dixit A."/>
            <person name="Pal A.K."/>
            <person name="Ghazi I.A."/>
            <person name="Yadav M."/>
            <person name="Pandit A."/>
            <person name="Bhargava A."/>
            <person name="Sureshbabu K."/>
            <person name="Batra K."/>
            <person name="Sharma T.R."/>
            <person name="Mohapatra T."/>
            <person name="Singh N.K."/>
            <person name="Messing J."/>
            <person name="Nelson A.B."/>
            <person name="Fuks G."/>
            <person name="Kavchok S."/>
            <person name="Keizer G."/>
            <person name="Linton E."/>
            <person name="Llaca V."/>
            <person name="Song R."/>
            <person name="Tanyolac B."/>
            <person name="Young S."/>
            <person name="Ho-Il K."/>
            <person name="Hahn J.H."/>
            <person name="Sangsakoo G."/>
            <person name="Vanavichit A."/>
            <person name="de Mattos Luiz.A.T."/>
            <person name="Zimmer P.D."/>
            <person name="Malone G."/>
            <person name="Dellagostin O."/>
            <person name="de Oliveira A.C."/>
            <person name="Bevan M."/>
            <person name="Bancroft I."/>
            <person name="Minx P."/>
            <person name="Cordum H."/>
            <person name="Wilson R."/>
            <person name="Cheng Z."/>
            <person name="Jin W."/>
            <person name="Jiang J."/>
            <person name="Leong S.A."/>
            <person name="Iwama H."/>
            <person name="Gojobori T."/>
            <person name="Itoh T."/>
            <person name="Niimura Y."/>
            <person name="Fujii Y."/>
            <person name="Habara T."/>
            <person name="Sakai H."/>
            <person name="Sato Y."/>
            <person name="Wilson G."/>
            <person name="Kumar K."/>
            <person name="McCouch S."/>
            <person name="Juretic N."/>
            <person name="Hoen D."/>
            <person name="Wright S."/>
            <person name="Bruskiewich R."/>
            <person name="Bureau T."/>
            <person name="Miyao A."/>
            <person name="Hirochika H."/>
            <person name="Nishikawa T."/>
            <person name="Kadowaki K."/>
            <person name="Sugiura M."/>
            <person name="Burr B."/>
            <person name="Sasaki T."/>
        </authorList>
    </citation>
    <scope>NUCLEOTIDE SEQUENCE [LARGE SCALE GENOMIC DNA]</scope>
    <source>
        <strain evidence="23">cv. Nipponbare</strain>
    </source>
</reference>
<gene>
    <name evidence="22" type="ordered locus">Os02g0466400</name>
    <name evidence="22" type="ORF">OSNPB_020466400</name>
</gene>
<keyword evidence="13 18" id="KW-0460">Magnesium</keyword>
<dbReference type="InterPro" id="IPR041429">
    <property type="entry name" value="ITPK1_N"/>
</dbReference>
<dbReference type="SUPFAM" id="SSF56059">
    <property type="entry name" value="Glutathione synthetase ATP-binding domain-like"/>
    <property type="match status" value="1"/>
</dbReference>
<dbReference type="EC" id="2.7.1.159" evidence="6"/>
<name>A0A0P0VIU9_ORYSJ</name>
<dbReference type="FunFam" id="3.30.470.20:FF:000087">
    <property type="entry name" value="Inositol-tetrakisphosphate 1-kinase"/>
    <property type="match status" value="1"/>
</dbReference>
<dbReference type="GO" id="GO:0009734">
    <property type="term" value="P:auxin-activated signaling pathway"/>
    <property type="evidence" value="ECO:0007669"/>
    <property type="project" value="EnsemblPlants"/>
</dbReference>
<dbReference type="Pfam" id="PF17927">
    <property type="entry name" value="Ins134_P3_kin_N"/>
    <property type="match status" value="1"/>
</dbReference>
<feature type="binding site" evidence="17">
    <location>
        <position position="100"/>
    </location>
    <ligand>
        <name>1D-myo-inositol 1,3,4-trisphosphate</name>
        <dbReference type="ChEBI" id="CHEBI:58414"/>
    </ligand>
</feature>
<feature type="binding site" evidence="17">
    <location>
        <position position="192"/>
    </location>
    <ligand>
        <name>1D-myo-inositol 1,3,4-trisphosphate</name>
        <dbReference type="ChEBI" id="CHEBI:58414"/>
    </ligand>
</feature>
<evidence type="ECO:0007829" key="25">
    <source>
        <dbReference type="ProteomicsDB" id="A0A0P0VIU9"/>
    </source>
</evidence>
<feature type="binding site" evidence="18">
    <location>
        <position position="324"/>
    </location>
    <ligand>
        <name>Mg(2+)</name>
        <dbReference type="ChEBI" id="CHEBI:18420"/>
        <label>2</label>
    </ligand>
</feature>
<reference evidence="22 23" key="3">
    <citation type="journal article" date="2013" name="Rice">
        <title>Improvement of the Oryza sativa Nipponbare reference genome using next generation sequence and optical map data.</title>
        <authorList>
            <person name="Kawahara Y."/>
            <person name="de la Bastide M."/>
            <person name="Hamilton J.P."/>
            <person name="Kanamori H."/>
            <person name="McCombie W.R."/>
            <person name="Ouyang S."/>
            <person name="Schwartz D.C."/>
            <person name="Tanaka T."/>
            <person name="Wu J."/>
            <person name="Zhou S."/>
            <person name="Childs K.L."/>
            <person name="Davidson R.M."/>
            <person name="Lin H."/>
            <person name="Quesada-Ocampo L."/>
            <person name="Vaillancourt B."/>
            <person name="Sakai H."/>
            <person name="Lee S.S."/>
            <person name="Kim J."/>
            <person name="Numa H."/>
            <person name="Itoh T."/>
            <person name="Buell C.R."/>
            <person name="Matsumoto T."/>
        </authorList>
    </citation>
    <scope>NUCLEOTIDE SEQUENCE [LARGE SCALE GENOMIC DNA]</scope>
    <source>
        <strain evidence="23">cv. Nipponbare</strain>
    </source>
</reference>
<evidence type="ECO:0000256" key="7">
    <source>
        <dbReference type="ARBA" id="ARBA00012072"/>
    </source>
</evidence>
<evidence type="ECO:0000313" key="22">
    <source>
        <dbReference type="EMBL" id="BAS78587.1"/>
    </source>
</evidence>
<dbReference type="EMBL" id="AP014958">
    <property type="protein sequence ID" value="BAS78587.1"/>
    <property type="molecule type" value="Genomic_DNA"/>
</dbReference>
<evidence type="ECO:0000256" key="14">
    <source>
        <dbReference type="ARBA" id="ARBA00057506"/>
    </source>
</evidence>
<dbReference type="GO" id="GO:0005102">
    <property type="term" value="F:signaling receptor binding"/>
    <property type="evidence" value="ECO:0007669"/>
    <property type="project" value="EnsemblPlants"/>
</dbReference>
<evidence type="ECO:0000256" key="15">
    <source>
        <dbReference type="ARBA" id="ARBA00073916"/>
    </source>
</evidence>
<dbReference type="OMA" id="RYTLYDM"/>
<comment type="catalytic activity">
    <reaction evidence="2">
        <text>1D-myo-inositol 1,3,4-trisphosphate + ATP = 1D-myo-inositol 1,3,4,6-tetrakisphosphate + ADP + H(+)</text>
        <dbReference type="Rhea" id="RHEA:20940"/>
        <dbReference type="ChEBI" id="CHEBI:15378"/>
        <dbReference type="ChEBI" id="CHEBI:30616"/>
        <dbReference type="ChEBI" id="CHEBI:57660"/>
        <dbReference type="ChEBI" id="CHEBI:58414"/>
        <dbReference type="ChEBI" id="CHEBI:456216"/>
        <dbReference type="EC" id="2.7.1.159"/>
    </reaction>
</comment>
<evidence type="ECO:0000256" key="17">
    <source>
        <dbReference type="PIRSR" id="PIRSR038186-1"/>
    </source>
</evidence>
<keyword evidence="8" id="KW-0808">Transferase</keyword>
<dbReference type="GO" id="GO:0005524">
    <property type="term" value="F:ATP binding"/>
    <property type="evidence" value="ECO:0007669"/>
    <property type="project" value="UniProtKB-KW"/>
</dbReference>
<organism evidence="22 23">
    <name type="scientific">Oryza sativa subsp. japonica</name>
    <name type="common">Rice</name>
    <dbReference type="NCBI Taxonomy" id="39947"/>
    <lineage>
        <taxon>Eukaryota</taxon>
        <taxon>Viridiplantae</taxon>
        <taxon>Streptophyta</taxon>
        <taxon>Embryophyta</taxon>
        <taxon>Tracheophyta</taxon>
        <taxon>Spermatophyta</taxon>
        <taxon>Magnoliopsida</taxon>
        <taxon>Liliopsida</taxon>
        <taxon>Poales</taxon>
        <taxon>Poaceae</taxon>
        <taxon>BOP clade</taxon>
        <taxon>Oryzoideae</taxon>
        <taxon>Oryzeae</taxon>
        <taxon>Oryzinae</taxon>
        <taxon>Oryza</taxon>
        <taxon>Oryza sativa</taxon>
    </lineage>
</organism>
<evidence type="ECO:0000256" key="5">
    <source>
        <dbReference type="ARBA" id="ARBA00011245"/>
    </source>
</evidence>
<protein>
    <recommendedName>
        <fullName evidence="15">Inositol-tetrakisphosphate 1-kinase 4</fullName>
        <ecNumber evidence="7">2.7.1.134</ecNumber>
        <ecNumber evidence="6">2.7.1.159</ecNumber>
    </recommendedName>
    <alternativeName>
        <fullName evidence="16">Inositol 1,3,4-trisphosphate 5/6-kinase 4</fullName>
    </alternativeName>
</protein>
<evidence type="ECO:0000259" key="20">
    <source>
        <dbReference type="Pfam" id="PF05770"/>
    </source>
</evidence>
<feature type="binding site" evidence="18">
    <location>
        <position position="326"/>
    </location>
    <ligand>
        <name>Mg(2+)</name>
        <dbReference type="ChEBI" id="CHEBI:18420"/>
        <label>2</label>
    </ligand>
</feature>
<evidence type="ECO:0000256" key="3">
    <source>
        <dbReference type="ARBA" id="ARBA00000680"/>
    </source>
</evidence>
<dbReference type="GO" id="GO:0000287">
    <property type="term" value="F:magnesium ion binding"/>
    <property type="evidence" value="ECO:0007669"/>
    <property type="project" value="InterPro"/>
</dbReference>
<feature type="binding site" evidence="17">
    <location>
        <position position="326"/>
    </location>
    <ligand>
        <name>1D-myo-inositol 1,3,4-trisphosphate</name>
        <dbReference type="ChEBI" id="CHEBI:58414"/>
    </ligand>
</feature>
<evidence type="ECO:0000256" key="10">
    <source>
        <dbReference type="ARBA" id="ARBA00022741"/>
    </source>
</evidence>
<dbReference type="PIRSF" id="PIRSF038186">
    <property type="entry name" value="ITPK"/>
    <property type="match status" value="1"/>
</dbReference>
<dbReference type="AlphaFoldDB" id="A0A0P0VIU9"/>
<evidence type="ECO:0000256" key="19">
    <source>
        <dbReference type="SAM" id="MobiDB-lite"/>
    </source>
</evidence>
<evidence type="ECO:0000256" key="1">
    <source>
        <dbReference type="ARBA" id="ARBA00000084"/>
    </source>
</evidence>
<evidence type="ECO:0000256" key="4">
    <source>
        <dbReference type="ARBA" id="ARBA00009601"/>
    </source>
</evidence>
<keyword evidence="11" id="KW-0418">Kinase</keyword>
<feature type="region of interest" description="Disordered" evidence="19">
    <location>
        <begin position="260"/>
        <end position="283"/>
    </location>
</feature>
<keyword evidence="10 17" id="KW-0547">Nucleotide-binding</keyword>
<comment type="cofactor">
    <cofactor evidence="18">
        <name>Mg(2+)</name>
        <dbReference type="ChEBI" id="CHEBI:18420"/>
    </cofactor>
    <text evidence="18">Binds 2 magnesium ions per subunit.</text>
</comment>
<dbReference type="PANTHER" id="PTHR14217">
    <property type="entry name" value="INOSITOL-TETRAKISPHOSPHATE 1-KINASE"/>
    <property type="match status" value="1"/>
</dbReference>
<dbReference type="GO" id="GO:0032957">
    <property type="term" value="P:inositol trisphosphate metabolic process"/>
    <property type="evidence" value="ECO:0007669"/>
    <property type="project" value="EnsemblPlants"/>
</dbReference>
<evidence type="ECO:0000256" key="2">
    <source>
        <dbReference type="ARBA" id="ARBA00000399"/>
    </source>
</evidence>
<feature type="binding site" evidence="17">
    <location>
        <begin position="214"/>
        <end position="225"/>
    </location>
    <ligand>
        <name>ATP</name>
        <dbReference type="ChEBI" id="CHEBI:30616"/>
    </ligand>
</feature>
<keyword evidence="9 18" id="KW-0479">Metal-binding</keyword>
<dbReference type="InterPro" id="IPR040464">
    <property type="entry name" value="InsP(3)kin_ATP-grasp"/>
</dbReference>
<evidence type="ECO:0000313" key="23">
    <source>
        <dbReference type="Proteomes" id="UP000059680"/>
    </source>
</evidence>
<keyword evidence="24 25" id="KW-1267">Proteomics identification</keyword>
<dbReference type="InterPro" id="IPR008656">
    <property type="entry name" value="Inositol_tetrakis-P_1-kinase"/>
</dbReference>
<sequence>VHITAVTAGHYQQVQHTSHHIYIPRIASIPSIRAAMAPELSSPSSSPRYTVGYALLPEKVSSVVRPSLVALAADRGVRLVAVDVSRPLAEQGPFDLLVHKMYDRGWRAQLEELAARHPGVTVVVDSPGAIDRLLDRATMLDVVSGLRTPVSVPPQVVVSDAAADADELLARAALRFPLIAKPLAVDGSAESHDMRLVYRRDGVLPLLRAPLVLQEFVNHGGVLFKVYVVGDRATCVRRSSLPDVPARRLLDLDAEPSVPFANISNQPLPPPDDDGGAADDDTPAAGFVDEVARGLRRGLGLHLFNFDMIRERSEEHGDRYFIIDINYFPGYAKMPGYEAALTDFFLEMLRGTRPVPEQLGPGSGLDMEARKLEPGLGIGLRELESGRAQA</sequence>